<evidence type="ECO:0000256" key="4">
    <source>
        <dbReference type="ARBA" id="ARBA00022801"/>
    </source>
</evidence>
<dbReference type="eggNOG" id="COG1913">
    <property type="taxonomic scope" value="Bacteria"/>
</dbReference>
<dbReference type="GO" id="GO:0006508">
    <property type="term" value="P:proteolysis"/>
    <property type="evidence" value="ECO:0007669"/>
    <property type="project" value="UniProtKB-KW"/>
</dbReference>
<name>A0LM30_SYNFM</name>
<dbReference type="Proteomes" id="UP000001784">
    <property type="component" value="Chromosome"/>
</dbReference>
<proteinExistence type="predicted"/>
<dbReference type="InterPro" id="IPR012962">
    <property type="entry name" value="Pept_M54_archaemetzincn"/>
</dbReference>
<sequence length="222" mass="25067">MEVSLEVIRRDFSEYGLQYRKQPSLFFTATHMLSRKPIRRNEPSAGLIAMGRVSAAELRVIAANIQAVMNLPVELLAPMAIPEEAFQPHRSQYDAGLILKRLAQLPFPHQRCVLTVTDVDLCTPILTYVFGEAEMGQKRAIVSGFRLTDGPDGFPAPADVYYERLVKIALHEIAHTLSLYHCEAPKCLMRFSPKVQDLDALDISFCRRCGFALHRTLRKRLG</sequence>
<evidence type="ECO:0000313" key="7">
    <source>
        <dbReference type="EMBL" id="ABK18482.1"/>
    </source>
</evidence>
<dbReference type="STRING" id="335543.Sfum_2804"/>
<accession>A0LM30</accession>
<keyword evidence="5" id="KW-0862">Zinc</keyword>
<dbReference type="Gene3D" id="3.40.390.10">
    <property type="entry name" value="Collagenase (Catalytic Domain)"/>
    <property type="match status" value="1"/>
</dbReference>
<dbReference type="KEGG" id="sfu:Sfum_2804"/>
<dbReference type="PANTHER" id="PTHR15910:SF1">
    <property type="entry name" value="ARCHAEMETZINCIN-2"/>
    <property type="match status" value="1"/>
</dbReference>
<keyword evidence="3" id="KW-0479">Metal-binding</keyword>
<dbReference type="Pfam" id="PF07998">
    <property type="entry name" value="Peptidase_M54"/>
    <property type="match status" value="1"/>
</dbReference>
<dbReference type="InParanoid" id="A0LM30"/>
<keyword evidence="4" id="KW-0378">Hydrolase</keyword>
<keyword evidence="8" id="KW-1185">Reference proteome</keyword>
<dbReference type="RefSeq" id="WP_011699649.1">
    <property type="nucleotide sequence ID" value="NC_008554.1"/>
</dbReference>
<organism evidence="7 8">
    <name type="scientific">Syntrophobacter fumaroxidans (strain DSM 10017 / MPOB)</name>
    <dbReference type="NCBI Taxonomy" id="335543"/>
    <lineage>
        <taxon>Bacteria</taxon>
        <taxon>Pseudomonadati</taxon>
        <taxon>Thermodesulfobacteriota</taxon>
        <taxon>Syntrophobacteria</taxon>
        <taxon>Syntrophobacterales</taxon>
        <taxon>Syntrophobacteraceae</taxon>
        <taxon>Syntrophobacter</taxon>
    </lineage>
</organism>
<comment type="cofactor">
    <cofactor evidence="1">
        <name>Zn(2+)</name>
        <dbReference type="ChEBI" id="CHEBI:29105"/>
    </cofactor>
</comment>
<reference evidence="7 8" key="1">
    <citation type="submission" date="2006-10" db="EMBL/GenBank/DDBJ databases">
        <title>Complete sequence of Syntrophobacter fumaroxidans MPOB.</title>
        <authorList>
            <consortium name="US DOE Joint Genome Institute"/>
            <person name="Copeland A."/>
            <person name="Lucas S."/>
            <person name="Lapidus A."/>
            <person name="Barry K."/>
            <person name="Detter J.C."/>
            <person name="Glavina del Rio T."/>
            <person name="Hammon N."/>
            <person name="Israni S."/>
            <person name="Pitluck S."/>
            <person name="Goltsman E.G."/>
            <person name="Martinez M."/>
            <person name="Schmutz J."/>
            <person name="Larimer F."/>
            <person name="Land M."/>
            <person name="Hauser L."/>
            <person name="Kyrpides N."/>
            <person name="Kim E."/>
            <person name="Boone D.R."/>
            <person name="Brockman F."/>
            <person name="Culley D."/>
            <person name="Ferry J."/>
            <person name="Gunsalus R."/>
            <person name="McInerney M.J."/>
            <person name="Morrison M."/>
            <person name="Plugge C."/>
            <person name="Rohlin L."/>
            <person name="Scholten J."/>
            <person name="Sieber J."/>
            <person name="Stams A.J.M."/>
            <person name="Worm P."/>
            <person name="Henstra A.M."/>
            <person name="Richardson P."/>
        </authorList>
    </citation>
    <scope>NUCLEOTIDE SEQUENCE [LARGE SCALE GENOMIC DNA]</scope>
    <source>
        <strain evidence="8">DSM 10017 / MPOB</strain>
    </source>
</reference>
<dbReference type="InterPro" id="IPR024079">
    <property type="entry name" value="MetalloPept_cat_dom_sf"/>
</dbReference>
<dbReference type="SUPFAM" id="SSF55486">
    <property type="entry name" value="Metalloproteases ('zincins'), catalytic domain"/>
    <property type="match status" value="1"/>
</dbReference>
<evidence type="ECO:0000256" key="2">
    <source>
        <dbReference type="ARBA" id="ARBA00022670"/>
    </source>
</evidence>
<dbReference type="GO" id="GO:0008237">
    <property type="term" value="F:metallopeptidase activity"/>
    <property type="evidence" value="ECO:0007669"/>
    <property type="project" value="UniProtKB-KW"/>
</dbReference>
<protein>
    <submittedName>
        <fullName evidence="7">Peptidase, zinc-dependent</fullName>
    </submittedName>
</protein>
<evidence type="ECO:0000313" key="8">
    <source>
        <dbReference type="Proteomes" id="UP000001784"/>
    </source>
</evidence>
<evidence type="ECO:0000256" key="5">
    <source>
        <dbReference type="ARBA" id="ARBA00022833"/>
    </source>
</evidence>
<dbReference type="AlphaFoldDB" id="A0LM30"/>
<gene>
    <name evidence="7" type="ordered locus">Sfum_2804</name>
</gene>
<keyword evidence="2" id="KW-0645">Protease</keyword>
<dbReference type="EMBL" id="CP000478">
    <property type="protein sequence ID" value="ABK18482.1"/>
    <property type="molecule type" value="Genomic_DNA"/>
</dbReference>
<dbReference type="OrthoDB" id="269208at2"/>
<dbReference type="PANTHER" id="PTHR15910">
    <property type="entry name" value="ARCHAEMETZINCIN"/>
    <property type="match status" value="1"/>
</dbReference>
<dbReference type="HOGENOM" id="CLU_108521_2_0_7"/>
<keyword evidence="6" id="KW-0482">Metalloprotease</keyword>
<dbReference type="GO" id="GO:0046872">
    <property type="term" value="F:metal ion binding"/>
    <property type="evidence" value="ECO:0007669"/>
    <property type="project" value="UniProtKB-KW"/>
</dbReference>
<evidence type="ECO:0000256" key="6">
    <source>
        <dbReference type="ARBA" id="ARBA00023049"/>
    </source>
</evidence>
<evidence type="ECO:0000256" key="3">
    <source>
        <dbReference type="ARBA" id="ARBA00022723"/>
    </source>
</evidence>
<evidence type="ECO:0000256" key="1">
    <source>
        <dbReference type="ARBA" id="ARBA00001947"/>
    </source>
</evidence>
<dbReference type="CDD" id="cd11375">
    <property type="entry name" value="Peptidase_M54"/>
    <property type="match status" value="1"/>
</dbReference>